<name>A0ACC3MBJ9_9PEZI</name>
<gene>
    <name evidence="1" type="ORF">LTR37_020425</name>
</gene>
<dbReference type="EMBL" id="JAUTXU010000355">
    <property type="protein sequence ID" value="KAK3683250.1"/>
    <property type="molecule type" value="Genomic_DNA"/>
</dbReference>
<organism evidence="1 2">
    <name type="scientific">Vermiconidia calcicola</name>
    <dbReference type="NCBI Taxonomy" id="1690605"/>
    <lineage>
        <taxon>Eukaryota</taxon>
        <taxon>Fungi</taxon>
        <taxon>Dikarya</taxon>
        <taxon>Ascomycota</taxon>
        <taxon>Pezizomycotina</taxon>
        <taxon>Dothideomycetes</taxon>
        <taxon>Dothideomycetidae</taxon>
        <taxon>Mycosphaerellales</taxon>
        <taxon>Extremaceae</taxon>
        <taxon>Vermiconidia</taxon>
    </lineage>
</organism>
<dbReference type="Proteomes" id="UP001281147">
    <property type="component" value="Unassembled WGS sequence"/>
</dbReference>
<reference evidence="1" key="1">
    <citation type="submission" date="2023-07" db="EMBL/GenBank/DDBJ databases">
        <title>Black Yeasts Isolated from many extreme environments.</title>
        <authorList>
            <person name="Coleine C."/>
            <person name="Stajich J.E."/>
            <person name="Selbmann L."/>
        </authorList>
    </citation>
    <scope>NUCLEOTIDE SEQUENCE</scope>
    <source>
        <strain evidence="1">CCFEE 5714</strain>
    </source>
</reference>
<evidence type="ECO:0000313" key="1">
    <source>
        <dbReference type="EMBL" id="KAK3683250.1"/>
    </source>
</evidence>
<accession>A0ACC3MBJ9</accession>
<protein>
    <submittedName>
        <fullName evidence="1">Uncharacterized protein</fullName>
    </submittedName>
</protein>
<evidence type="ECO:0000313" key="2">
    <source>
        <dbReference type="Proteomes" id="UP001281147"/>
    </source>
</evidence>
<proteinExistence type="predicted"/>
<comment type="caution">
    <text evidence="1">The sequence shown here is derived from an EMBL/GenBank/DDBJ whole genome shotgun (WGS) entry which is preliminary data.</text>
</comment>
<sequence length="223" mass="25569">MADSESAQQEQSLLMRLPPELRNRIYGYVLASGDWTVNWRHSCRLYTTPNFLALLQTCRRVHNETMTMPYHGNYIQCDDANTLFDFMTDLRDEKMNAITSVAVKLEYPPCVPDLCEFLKMLHVIRTVKNLRIEASMLPLAHLSNHSTRAILAAIRCLKGLHSLDVVVVDERFDLWLEDYYYPSGPKTTKSKTACEYARQLAKAYKVNGEWRAAIFHAHGSGPV</sequence>
<keyword evidence="2" id="KW-1185">Reference proteome</keyword>